<gene>
    <name evidence="2" type="ORF">PLOB_00017770</name>
</gene>
<evidence type="ECO:0000313" key="2">
    <source>
        <dbReference type="EMBL" id="CAH3108614.1"/>
    </source>
</evidence>
<dbReference type="EMBL" id="CALNXK010000021">
    <property type="protein sequence ID" value="CAH3108614.1"/>
    <property type="molecule type" value="Genomic_DNA"/>
</dbReference>
<feature type="signal peptide" evidence="1">
    <location>
        <begin position="1"/>
        <end position="24"/>
    </location>
</feature>
<feature type="chain" id="PRO_5045036727" evidence="1">
    <location>
        <begin position="25"/>
        <end position="75"/>
    </location>
</feature>
<sequence>MNTKVQSFLLALVLLSSMFSDSEAYFPARVGRKSSIEGADGSEDAFMGTRVTRDRDLSKMQLKREELCEVSKRVC</sequence>
<keyword evidence="3" id="KW-1185">Reference proteome</keyword>
<accession>A0ABN8NGK2</accession>
<proteinExistence type="predicted"/>
<comment type="caution">
    <text evidence="2">The sequence shown here is derived from an EMBL/GenBank/DDBJ whole genome shotgun (WGS) entry which is preliminary data.</text>
</comment>
<reference evidence="2 3" key="1">
    <citation type="submission" date="2022-05" db="EMBL/GenBank/DDBJ databases">
        <authorList>
            <consortium name="Genoscope - CEA"/>
            <person name="William W."/>
        </authorList>
    </citation>
    <scope>NUCLEOTIDE SEQUENCE [LARGE SCALE GENOMIC DNA]</scope>
</reference>
<name>A0ABN8NGK2_9CNID</name>
<organism evidence="2 3">
    <name type="scientific">Porites lobata</name>
    <dbReference type="NCBI Taxonomy" id="104759"/>
    <lineage>
        <taxon>Eukaryota</taxon>
        <taxon>Metazoa</taxon>
        <taxon>Cnidaria</taxon>
        <taxon>Anthozoa</taxon>
        <taxon>Hexacorallia</taxon>
        <taxon>Scleractinia</taxon>
        <taxon>Fungiina</taxon>
        <taxon>Poritidae</taxon>
        <taxon>Porites</taxon>
    </lineage>
</organism>
<dbReference type="Proteomes" id="UP001159405">
    <property type="component" value="Unassembled WGS sequence"/>
</dbReference>
<evidence type="ECO:0000313" key="3">
    <source>
        <dbReference type="Proteomes" id="UP001159405"/>
    </source>
</evidence>
<protein>
    <submittedName>
        <fullName evidence="2">Uncharacterized protein</fullName>
    </submittedName>
</protein>
<keyword evidence="1" id="KW-0732">Signal</keyword>
<evidence type="ECO:0000256" key="1">
    <source>
        <dbReference type="SAM" id="SignalP"/>
    </source>
</evidence>